<evidence type="ECO:0000256" key="2">
    <source>
        <dbReference type="ARBA" id="ARBA00003015"/>
    </source>
</evidence>
<feature type="region of interest" description="Disordered" evidence="10">
    <location>
        <begin position="1"/>
        <end position="68"/>
    </location>
</feature>
<comment type="pathway">
    <text evidence="7 9">tRNA modification; N(7)-methylguanine-tRNA biosynthesis.</text>
</comment>
<evidence type="ECO:0000256" key="7">
    <source>
        <dbReference type="ARBA" id="ARBA00060552"/>
    </source>
</evidence>
<feature type="binding site" evidence="9">
    <location>
        <begin position="271"/>
        <end position="274"/>
    </location>
    <ligand>
        <name>substrate</name>
    </ligand>
</feature>
<dbReference type="InterPro" id="IPR003358">
    <property type="entry name" value="tRNA_(Gua-N-7)_MeTrfase_Trmb"/>
</dbReference>
<dbReference type="EMBL" id="CP029078">
    <property type="protein sequence ID" value="QCN86791.1"/>
    <property type="molecule type" value="Genomic_DNA"/>
</dbReference>
<feature type="binding site" evidence="9">
    <location>
        <position position="202"/>
    </location>
    <ligand>
        <name>substrate</name>
    </ligand>
</feature>
<keyword evidence="3 9" id="KW-0489">Methyltransferase</keyword>
<dbReference type="CDD" id="cd02440">
    <property type="entry name" value="AdoMet_MTases"/>
    <property type="match status" value="1"/>
</dbReference>
<sequence>MSDSPRTPEPPAEHPGSPRPRHAVQPTGEALGGPERPARPEREPHHPARPKGEPRFPDGPQPDPAGSHFERRIRSFQPRRSRVTSGQADALQRLWPAWGLDIDGQRVVDLAELFGNENPVVLEIGFGMGEATARMAAADPATDILAVDVHTPGQGHLLHLAEQHGLTNVRVGNGDAIILLREMLAPDSLDGLRVYFPDPWPKKRHHKRRLIQPEFLDLVATRVRPGGTVHCATDWEPYAEQMLDVLSAHPAFENTRPEGGFTPRPGFRPLTRFEGQGLEKGHVVNDLLFRRVPHHDPSCREPRHDQSPTGG</sequence>
<dbReference type="AlphaFoldDB" id="A0A3Q9KSN4"/>
<dbReference type="FunFam" id="3.40.50.150:FF:000035">
    <property type="entry name" value="tRNA (guanine-N(7)-)-methyltransferase"/>
    <property type="match status" value="1"/>
</dbReference>
<feature type="binding site" evidence="9">
    <location>
        <position position="234"/>
    </location>
    <ligand>
        <name>substrate</name>
    </ligand>
</feature>
<reference evidence="11 13" key="2">
    <citation type="submission" date="2018-12" db="EMBL/GenBank/DDBJ databases">
        <title>Streptomyces griseoviridis F1-27 complete genome.</title>
        <authorList>
            <person name="Mariita R.M."/>
            <person name="Sello J.K."/>
        </authorList>
    </citation>
    <scope>NUCLEOTIDE SEQUENCE [LARGE SCALE GENOMIC DNA]</scope>
    <source>
        <strain evidence="11 13">F1-27</strain>
    </source>
</reference>
<keyword evidence="6 9" id="KW-0819">tRNA processing</keyword>
<feature type="binding site" evidence="9">
    <location>
        <position position="198"/>
    </location>
    <ligand>
        <name>S-adenosyl-L-methionine</name>
        <dbReference type="ChEBI" id="CHEBI:59789"/>
    </ligand>
</feature>
<dbReference type="PANTHER" id="PTHR23417">
    <property type="entry name" value="3-DEOXY-D-MANNO-OCTULOSONIC-ACID TRANSFERASE/TRNA GUANINE-N 7 - -METHYLTRANSFERASE"/>
    <property type="match status" value="1"/>
</dbReference>
<accession>A0A3Q9KSN4</accession>
<evidence type="ECO:0000256" key="10">
    <source>
        <dbReference type="SAM" id="MobiDB-lite"/>
    </source>
</evidence>
<evidence type="ECO:0000313" key="11">
    <source>
        <dbReference type="EMBL" id="AZS86346.1"/>
    </source>
</evidence>
<keyword evidence="14" id="KW-1185">Reference proteome</keyword>
<keyword evidence="4 9" id="KW-0808">Transferase</keyword>
<dbReference type="EMBL" id="CP034687">
    <property type="protein sequence ID" value="AZS86346.1"/>
    <property type="molecule type" value="Genomic_DNA"/>
</dbReference>
<evidence type="ECO:0000256" key="4">
    <source>
        <dbReference type="ARBA" id="ARBA00022679"/>
    </source>
</evidence>
<comment type="function">
    <text evidence="2 9">Catalyzes the formation of N(7)-methylguanine at position 46 (m7G46) in tRNA.</text>
</comment>
<dbReference type="Gene3D" id="3.40.50.150">
    <property type="entry name" value="Vaccinia Virus protein VP39"/>
    <property type="match status" value="1"/>
</dbReference>
<dbReference type="Proteomes" id="UP000271291">
    <property type="component" value="Chromosome"/>
</dbReference>
<gene>
    <name evidence="9 11" type="primary">trmB</name>
    <name evidence="12" type="ORF">DDJ31_18945</name>
    <name evidence="11" type="ORF">ELQ87_20340</name>
</gene>
<dbReference type="OrthoDB" id="9802090at2"/>
<dbReference type="PROSITE" id="PS51625">
    <property type="entry name" value="SAM_MT_TRMB"/>
    <property type="match status" value="1"/>
</dbReference>
<dbReference type="HAMAP" id="MF_01057">
    <property type="entry name" value="tRNA_methyltr_TrmB"/>
    <property type="match status" value="1"/>
</dbReference>
<evidence type="ECO:0000313" key="12">
    <source>
        <dbReference type="EMBL" id="QCN86791.1"/>
    </source>
</evidence>
<evidence type="ECO:0000256" key="6">
    <source>
        <dbReference type="ARBA" id="ARBA00022694"/>
    </source>
</evidence>
<dbReference type="Proteomes" id="UP000501753">
    <property type="component" value="Chromosome"/>
</dbReference>
<evidence type="ECO:0000256" key="8">
    <source>
        <dbReference type="ARBA" id="ARBA00060767"/>
    </source>
</evidence>
<protein>
    <recommendedName>
        <fullName evidence="9">tRNA (guanine-N(7)-)-methyltransferase</fullName>
        <ecNumber evidence="9">2.1.1.33</ecNumber>
    </recommendedName>
    <alternativeName>
        <fullName evidence="9">tRNA (guanine(46)-N(7))-methyltransferase</fullName>
    </alternativeName>
    <alternativeName>
        <fullName evidence="9">tRNA(m7G46)-methyltransferase</fullName>
    </alternativeName>
</protein>
<dbReference type="SUPFAM" id="SSF53335">
    <property type="entry name" value="S-adenosyl-L-methionine-dependent methyltransferases"/>
    <property type="match status" value="1"/>
</dbReference>
<evidence type="ECO:0000256" key="9">
    <source>
        <dbReference type="HAMAP-Rule" id="MF_01057"/>
    </source>
</evidence>
<dbReference type="KEGG" id="sgd:ELQ87_20340"/>
<keyword evidence="5 9" id="KW-0949">S-adenosyl-L-methionine</keyword>
<comment type="caution">
    <text evidence="9">Lacks conserved residue(s) required for the propagation of feature annotation.</text>
</comment>
<evidence type="ECO:0000256" key="5">
    <source>
        <dbReference type="ARBA" id="ARBA00022691"/>
    </source>
</evidence>
<reference evidence="12 14" key="1">
    <citation type="submission" date="2018-04" db="EMBL/GenBank/DDBJ databases">
        <title>Complete genome sequences of Streptomyces griseoviridis K61 and characterization of antagonistic properties of biological control agents.</title>
        <authorList>
            <person name="Mariita R.M."/>
            <person name="Sello J.K."/>
        </authorList>
    </citation>
    <scope>NUCLEOTIDE SEQUENCE [LARGE SCALE GENOMIC DNA]</scope>
    <source>
        <strain evidence="12 14">K61</strain>
    </source>
</reference>
<dbReference type="InterPro" id="IPR029063">
    <property type="entry name" value="SAM-dependent_MTases_sf"/>
</dbReference>
<evidence type="ECO:0000256" key="1">
    <source>
        <dbReference type="ARBA" id="ARBA00000142"/>
    </source>
</evidence>
<comment type="catalytic activity">
    <reaction evidence="1 9">
        <text>guanosine(46) in tRNA + S-adenosyl-L-methionine = N(7)-methylguanosine(46) in tRNA + S-adenosyl-L-homocysteine</text>
        <dbReference type="Rhea" id="RHEA:42708"/>
        <dbReference type="Rhea" id="RHEA-COMP:10188"/>
        <dbReference type="Rhea" id="RHEA-COMP:10189"/>
        <dbReference type="ChEBI" id="CHEBI:57856"/>
        <dbReference type="ChEBI" id="CHEBI:59789"/>
        <dbReference type="ChEBI" id="CHEBI:74269"/>
        <dbReference type="ChEBI" id="CHEBI:74480"/>
        <dbReference type="EC" id="2.1.1.33"/>
    </reaction>
</comment>
<feature type="binding site" evidence="9">
    <location>
        <position position="123"/>
    </location>
    <ligand>
        <name>S-adenosyl-L-methionine</name>
        <dbReference type="ChEBI" id="CHEBI:59789"/>
    </ligand>
</feature>
<dbReference type="PANTHER" id="PTHR23417:SF14">
    <property type="entry name" value="PENTACOTRIPEPTIDE-REPEAT REGION OF PRORP DOMAIN-CONTAINING PROTEIN"/>
    <property type="match status" value="1"/>
</dbReference>
<dbReference type="InterPro" id="IPR055361">
    <property type="entry name" value="tRNA_methyltr_TrmB_bact"/>
</dbReference>
<evidence type="ECO:0000313" key="13">
    <source>
        <dbReference type="Proteomes" id="UP000271291"/>
    </source>
</evidence>
<dbReference type="NCBIfam" id="TIGR00091">
    <property type="entry name" value="tRNA (guanosine(46)-N7)-methyltransferase TrmB"/>
    <property type="match status" value="1"/>
</dbReference>
<dbReference type="GO" id="GO:0043527">
    <property type="term" value="C:tRNA methyltransferase complex"/>
    <property type="evidence" value="ECO:0007669"/>
    <property type="project" value="TreeGrafter"/>
</dbReference>
<dbReference type="EC" id="2.1.1.33" evidence="9"/>
<feature type="region of interest" description="Disordered" evidence="10">
    <location>
        <begin position="254"/>
        <end position="274"/>
    </location>
</feature>
<feature type="compositionally biased region" description="Basic and acidic residues" evidence="10">
    <location>
        <begin position="36"/>
        <end position="56"/>
    </location>
</feature>
<proteinExistence type="inferred from homology"/>
<organism evidence="11 13">
    <name type="scientific">Streptomyces griseoviridis</name>
    <dbReference type="NCBI Taxonomy" id="45398"/>
    <lineage>
        <taxon>Bacteria</taxon>
        <taxon>Bacillati</taxon>
        <taxon>Actinomycetota</taxon>
        <taxon>Actinomycetes</taxon>
        <taxon>Kitasatosporales</taxon>
        <taxon>Streptomycetaceae</taxon>
        <taxon>Streptomyces</taxon>
    </lineage>
</organism>
<dbReference type="Pfam" id="PF02390">
    <property type="entry name" value="Methyltransf_4"/>
    <property type="match status" value="1"/>
</dbReference>
<dbReference type="GO" id="GO:0008176">
    <property type="term" value="F:tRNA (guanine(46)-N7)-methyltransferase activity"/>
    <property type="evidence" value="ECO:0007669"/>
    <property type="project" value="UniProtKB-UniRule"/>
</dbReference>
<dbReference type="UniPathway" id="UPA00989"/>
<evidence type="ECO:0000313" key="14">
    <source>
        <dbReference type="Proteomes" id="UP000501753"/>
    </source>
</evidence>
<feature type="binding site" evidence="9">
    <location>
        <position position="148"/>
    </location>
    <ligand>
        <name>S-adenosyl-L-methionine</name>
        <dbReference type="ChEBI" id="CHEBI:59789"/>
    </ligand>
</feature>
<comment type="similarity">
    <text evidence="8 9">Belongs to the class I-like SAM-binding methyltransferase superfamily. TrmB family.</text>
</comment>
<evidence type="ECO:0000256" key="3">
    <source>
        <dbReference type="ARBA" id="ARBA00022603"/>
    </source>
</evidence>
<name>A0A3Q9KSN4_STRGD</name>
<feature type="binding site" evidence="9">
    <location>
        <position position="175"/>
    </location>
    <ligand>
        <name>S-adenosyl-L-methionine</name>
        <dbReference type="ChEBI" id="CHEBI:59789"/>
    </ligand>
</feature>